<protein>
    <submittedName>
        <fullName evidence="2">Uncharacterized protein</fullName>
    </submittedName>
</protein>
<accession>A0ABU6VKA5</accession>
<organism evidence="2 3">
    <name type="scientific">Stylosanthes scabra</name>
    <dbReference type="NCBI Taxonomy" id="79078"/>
    <lineage>
        <taxon>Eukaryota</taxon>
        <taxon>Viridiplantae</taxon>
        <taxon>Streptophyta</taxon>
        <taxon>Embryophyta</taxon>
        <taxon>Tracheophyta</taxon>
        <taxon>Spermatophyta</taxon>
        <taxon>Magnoliopsida</taxon>
        <taxon>eudicotyledons</taxon>
        <taxon>Gunneridae</taxon>
        <taxon>Pentapetalae</taxon>
        <taxon>rosids</taxon>
        <taxon>fabids</taxon>
        <taxon>Fabales</taxon>
        <taxon>Fabaceae</taxon>
        <taxon>Papilionoideae</taxon>
        <taxon>50 kb inversion clade</taxon>
        <taxon>dalbergioids sensu lato</taxon>
        <taxon>Dalbergieae</taxon>
        <taxon>Pterocarpus clade</taxon>
        <taxon>Stylosanthes</taxon>
    </lineage>
</organism>
<sequence>MTLGGTSPSAAHVPGGSCDVPFLEPARLPTPPASPAPAEQPDEPAARERAHRAPRRR</sequence>
<reference evidence="2 3" key="1">
    <citation type="journal article" date="2023" name="Plants (Basel)">
        <title>Bridging the Gap: Combining Genomics and Transcriptomics Approaches to Understand Stylosanthes scabra, an Orphan Legume from the Brazilian Caatinga.</title>
        <authorList>
            <person name="Ferreira-Neto J.R.C."/>
            <person name="da Silva M.D."/>
            <person name="Binneck E."/>
            <person name="de Melo N.F."/>
            <person name="da Silva R.H."/>
            <person name="de Melo A.L.T.M."/>
            <person name="Pandolfi V."/>
            <person name="Bustamante F.O."/>
            <person name="Brasileiro-Vidal A.C."/>
            <person name="Benko-Iseppon A.M."/>
        </authorList>
    </citation>
    <scope>NUCLEOTIDE SEQUENCE [LARGE SCALE GENOMIC DNA]</scope>
    <source>
        <tissue evidence="2">Leaves</tissue>
    </source>
</reference>
<comment type="caution">
    <text evidence="2">The sequence shown here is derived from an EMBL/GenBank/DDBJ whole genome shotgun (WGS) entry which is preliminary data.</text>
</comment>
<evidence type="ECO:0000256" key="1">
    <source>
        <dbReference type="SAM" id="MobiDB-lite"/>
    </source>
</evidence>
<feature type="region of interest" description="Disordered" evidence="1">
    <location>
        <begin position="1"/>
        <end position="57"/>
    </location>
</feature>
<dbReference type="EMBL" id="JASCZI010151482">
    <property type="protein sequence ID" value="MED6173110.1"/>
    <property type="molecule type" value="Genomic_DNA"/>
</dbReference>
<proteinExistence type="predicted"/>
<keyword evidence="3" id="KW-1185">Reference proteome</keyword>
<name>A0ABU6VKA5_9FABA</name>
<dbReference type="Proteomes" id="UP001341840">
    <property type="component" value="Unassembled WGS sequence"/>
</dbReference>
<evidence type="ECO:0000313" key="2">
    <source>
        <dbReference type="EMBL" id="MED6173110.1"/>
    </source>
</evidence>
<gene>
    <name evidence="2" type="ORF">PIB30_056248</name>
</gene>
<evidence type="ECO:0000313" key="3">
    <source>
        <dbReference type="Proteomes" id="UP001341840"/>
    </source>
</evidence>
<feature type="non-terminal residue" evidence="2">
    <location>
        <position position="57"/>
    </location>
</feature>